<dbReference type="AlphaFoldDB" id="A0A644UNE2"/>
<reference evidence="1" key="1">
    <citation type="submission" date="2019-08" db="EMBL/GenBank/DDBJ databases">
        <authorList>
            <person name="Kucharzyk K."/>
            <person name="Murdoch R.W."/>
            <person name="Higgins S."/>
            <person name="Loffler F."/>
        </authorList>
    </citation>
    <scope>NUCLEOTIDE SEQUENCE</scope>
</reference>
<dbReference type="Gene3D" id="3.40.50.150">
    <property type="entry name" value="Vaccinia Virus protein VP39"/>
    <property type="match status" value="1"/>
</dbReference>
<organism evidence="1">
    <name type="scientific">bioreactor metagenome</name>
    <dbReference type="NCBI Taxonomy" id="1076179"/>
    <lineage>
        <taxon>unclassified sequences</taxon>
        <taxon>metagenomes</taxon>
        <taxon>ecological metagenomes</taxon>
    </lineage>
</organism>
<name>A0A644UNE2_9ZZZZ</name>
<comment type="caution">
    <text evidence="1">The sequence shown here is derived from an EMBL/GenBank/DDBJ whole genome shotgun (WGS) entry which is preliminary data.</text>
</comment>
<dbReference type="SUPFAM" id="SSF53335">
    <property type="entry name" value="S-adenosyl-L-methionine-dependent methyltransferases"/>
    <property type="match status" value="1"/>
</dbReference>
<sequence length="295" mass="34070">MDELKKEIDRQIHFNRGKNLFHESAMLSMEFIKPGSDAFTRLAGLTDEQLTFLADYATQKSLEEFCRINQYYTFDPKATEELKEIYIQLLSAIRQQGGPDAASPQKHYENLRQWLLKTNPFAGVIYPDMDQELEPAHCHEYSAGLQLEILHLDISTLIEPILDIGCGKQGNLVQHLRSRGLEAYGIDRFSVEKPYLLRSGWFDYDYGVSHWGTVISHLGFSNHFVHHHLRNDGDYLKYAAIYMKILAALRPGGRFYYAPSLPFIEQWLDKDRFSVISHNDYPGQYGSAIIEKLSR</sequence>
<protein>
    <submittedName>
        <fullName evidence="1">Uncharacterized protein</fullName>
    </submittedName>
</protein>
<accession>A0A644UNE2</accession>
<gene>
    <name evidence="1" type="ORF">SDC9_26487</name>
</gene>
<proteinExistence type="predicted"/>
<dbReference type="EMBL" id="VSSQ01000139">
    <property type="protein sequence ID" value="MPL80586.1"/>
    <property type="molecule type" value="Genomic_DNA"/>
</dbReference>
<evidence type="ECO:0000313" key="1">
    <source>
        <dbReference type="EMBL" id="MPL80586.1"/>
    </source>
</evidence>
<dbReference type="InterPro" id="IPR029063">
    <property type="entry name" value="SAM-dependent_MTases_sf"/>
</dbReference>